<dbReference type="Pfam" id="PF02465">
    <property type="entry name" value="FliD_N"/>
    <property type="match status" value="1"/>
</dbReference>
<dbReference type="OrthoDB" id="5241527at2"/>
<evidence type="ECO:0000256" key="1">
    <source>
        <dbReference type="ARBA" id="ARBA00009764"/>
    </source>
</evidence>
<keyword evidence="3" id="KW-0175">Coiled coil</keyword>
<dbReference type="PANTHER" id="PTHR30288:SF0">
    <property type="entry name" value="FLAGELLAR HOOK-ASSOCIATED PROTEIN 2"/>
    <property type="match status" value="1"/>
</dbReference>
<keyword evidence="4 5" id="KW-0975">Bacterial flagellum</keyword>
<dbReference type="InterPro" id="IPR003481">
    <property type="entry name" value="FliD_N"/>
</dbReference>
<reference evidence="9" key="1">
    <citation type="submission" date="2016-10" db="EMBL/GenBank/DDBJ databases">
        <authorList>
            <person name="Varghese N."/>
            <person name="Submissions S."/>
        </authorList>
    </citation>
    <scope>NUCLEOTIDE SEQUENCE [LARGE SCALE GENOMIC DNA]</scope>
    <source>
        <strain evidence="9">DSM 45962</strain>
    </source>
</reference>
<evidence type="ECO:0000256" key="3">
    <source>
        <dbReference type="ARBA" id="ARBA00023054"/>
    </source>
</evidence>
<dbReference type="Proteomes" id="UP000199022">
    <property type="component" value="Unassembled WGS sequence"/>
</dbReference>
<dbReference type="GO" id="GO:0009424">
    <property type="term" value="C:bacterial-type flagellum hook"/>
    <property type="evidence" value="ECO:0007669"/>
    <property type="project" value="UniProtKB-UniRule"/>
</dbReference>
<sequence length="469" mass="47795">MASAIDGLVSGLDTTSIINNLMSVEARPQTLLKSRLSDTQAKATAYRAVNTRFDAIRTAAEALTATSLEAARTARTTTSDVTATASATAARGSVSFTVENLAAAQTTFTSRTWSSTTASVTGEPEPTWPIQVIDANGAVTDTITIPEGASLVDVVSKINAAGYGFQAQIVQTGDSGYRIKIDGTRTGADNGFRLGLTRTDPDDPGATVVDETAFTTVQAARDAEIDLGGGVRATSSTNTFADLLPGTAVTVSKRTDGPVTVTVGTDSSAIAGKVQALVDAVNGALGVIKGFTVSTAGSATATLQGDSALVSLSGQLLSTVSTAIGGASASQVGLQLTRDGKLTFDAATFTAKLAADPALATRLISGTADSTVGGVTTPGVRGIAGRLQALARTASDSSTGTLVALAKGRDTLAKDIQDKIDAFDIRLAQRKATLTAQFTALETSLNTIKNQSSWLSSQIGQLYNPNKSS</sequence>
<dbReference type="GO" id="GO:0007155">
    <property type="term" value="P:cell adhesion"/>
    <property type="evidence" value="ECO:0007669"/>
    <property type="project" value="InterPro"/>
</dbReference>
<comment type="subcellular location">
    <subcellularLocation>
        <location evidence="5">Secreted</location>
    </subcellularLocation>
    <subcellularLocation>
        <location evidence="5">Bacterial flagellum</location>
    </subcellularLocation>
</comment>
<gene>
    <name evidence="8" type="ORF">SAMN05661030_1716</name>
</gene>
<evidence type="ECO:0000256" key="4">
    <source>
        <dbReference type="ARBA" id="ARBA00023143"/>
    </source>
</evidence>
<dbReference type="AlphaFoldDB" id="A0A1I1MJZ5"/>
<evidence type="ECO:0000256" key="5">
    <source>
        <dbReference type="RuleBase" id="RU362066"/>
    </source>
</evidence>
<dbReference type="Pfam" id="PF07195">
    <property type="entry name" value="FliD_C"/>
    <property type="match status" value="1"/>
</dbReference>
<keyword evidence="8" id="KW-0966">Cell projection</keyword>
<organism evidence="8 9">
    <name type="scientific">Klenkia taihuensis</name>
    <dbReference type="NCBI Taxonomy" id="1225127"/>
    <lineage>
        <taxon>Bacteria</taxon>
        <taxon>Bacillati</taxon>
        <taxon>Actinomycetota</taxon>
        <taxon>Actinomycetes</taxon>
        <taxon>Geodermatophilales</taxon>
        <taxon>Geodermatophilaceae</taxon>
        <taxon>Klenkia</taxon>
    </lineage>
</organism>
<comment type="subunit">
    <text evidence="2 5">Homopentamer.</text>
</comment>
<comment type="similarity">
    <text evidence="1 5">Belongs to the FliD family.</text>
</comment>
<keyword evidence="8" id="KW-0282">Flagellum</keyword>
<keyword evidence="8" id="KW-0969">Cilium</keyword>
<dbReference type="RefSeq" id="WP_091556706.1">
    <property type="nucleotide sequence ID" value="NZ_BNAC01000006.1"/>
</dbReference>
<keyword evidence="9" id="KW-1185">Reference proteome</keyword>
<proteinExistence type="inferred from homology"/>
<evidence type="ECO:0000313" key="8">
    <source>
        <dbReference type="EMBL" id="SFC85711.1"/>
    </source>
</evidence>
<evidence type="ECO:0000259" key="7">
    <source>
        <dbReference type="Pfam" id="PF07195"/>
    </source>
</evidence>
<feature type="domain" description="Flagellar hook-associated protein 2 N-terminal" evidence="6">
    <location>
        <begin position="10"/>
        <end position="105"/>
    </location>
</feature>
<evidence type="ECO:0000313" key="9">
    <source>
        <dbReference type="Proteomes" id="UP000199022"/>
    </source>
</evidence>
<dbReference type="PANTHER" id="PTHR30288">
    <property type="entry name" value="FLAGELLAR CAP/ASSEMBLY PROTEIN FLID"/>
    <property type="match status" value="1"/>
</dbReference>
<dbReference type="GO" id="GO:0071973">
    <property type="term" value="P:bacterial-type flagellum-dependent cell motility"/>
    <property type="evidence" value="ECO:0007669"/>
    <property type="project" value="TreeGrafter"/>
</dbReference>
<dbReference type="GO" id="GO:0009421">
    <property type="term" value="C:bacterial-type flagellum filament cap"/>
    <property type="evidence" value="ECO:0007669"/>
    <property type="project" value="InterPro"/>
</dbReference>
<evidence type="ECO:0000256" key="2">
    <source>
        <dbReference type="ARBA" id="ARBA00011255"/>
    </source>
</evidence>
<feature type="domain" description="Flagellar hook-associated protein 2 C-terminal" evidence="7">
    <location>
        <begin position="220"/>
        <end position="449"/>
    </location>
</feature>
<protein>
    <recommendedName>
        <fullName evidence="5">Flagellar hook-associated protein 2</fullName>
        <shortName evidence="5">HAP2</shortName>
    </recommendedName>
    <alternativeName>
        <fullName evidence="5">Flagellar cap protein</fullName>
    </alternativeName>
</protein>
<keyword evidence="5" id="KW-0964">Secreted</keyword>
<dbReference type="InterPro" id="IPR010809">
    <property type="entry name" value="FliD_C"/>
</dbReference>
<accession>A0A1I1MJZ5</accession>
<dbReference type="GO" id="GO:0005576">
    <property type="term" value="C:extracellular region"/>
    <property type="evidence" value="ECO:0007669"/>
    <property type="project" value="UniProtKB-SubCell"/>
</dbReference>
<evidence type="ECO:0000259" key="6">
    <source>
        <dbReference type="Pfam" id="PF02465"/>
    </source>
</evidence>
<name>A0A1I1MJZ5_9ACTN</name>
<dbReference type="InterPro" id="IPR040026">
    <property type="entry name" value="FliD"/>
</dbReference>
<comment type="function">
    <text evidence="5">Required for morphogenesis and for the elongation of the flagellar filament by facilitating polymerization of the flagellin monomers at the tip of growing filament. Forms a capping structure, which prevents flagellin subunits (transported through the central channel of the flagellum) from leaking out without polymerization at the distal end.</text>
</comment>
<dbReference type="EMBL" id="FOMD01000002">
    <property type="protein sequence ID" value="SFC85711.1"/>
    <property type="molecule type" value="Genomic_DNA"/>
</dbReference>
<dbReference type="STRING" id="1225127.SAMN05661030_1716"/>